<keyword evidence="3" id="KW-0997">Cell inner membrane</keyword>
<keyword evidence="6" id="KW-1278">Translocase</keyword>
<dbReference type="RefSeq" id="WP_092080159.1">
    <property type="nucleotide sequence ID" value="NZ_FOYI01000006.1"/>
</dbReference>
<dbReference type="PROSITE" id="PS50893">
    <property type="entry name" value="ABC_TRANSPORTER_2"/>
    <property type="match status" value="1"/>
</dbReference>
<dbReference type="SUPFAM" id="SSF52540">
    <property type="entry name" value="P-loop containing nucleoside triphosphate hydrolases"/>
    <property type="match status" value="1"/>
</dbReference>
<keyword evidence="2" id="KW-1003">Cell membrane</keyword>
<dbReference type="GO" id="GO:0005524">
    <property type="term" value="F:ATP binding"/>
    <property type="evidence" value="ECO:0007669"/>
    <property type="project" value="UniProtKB-KW"/>
</dbReference>
<dbReference type="PANTHER" id="PTHR42781">
    <property type="entry name" value="SPERMIDINE/PUTRESCINE IMPORT ATP-BINDING PROTEIN POTA"/>
    <property type="match status" value="1"/>
</dbReference>
<dbReference type="InterPro" id="IPR027417">
    <property type="entry name" value="P-loop_NTPase"/>
</dbReference>
<gene>
    <name evidence="9" type="ORF">SAMN04515673_10642</name>
</gene>
<dbReference type="Proteomes" id="UP000199302">
    <property type="component" value="Unassembled WGS sequence"/>
</dbReference>
<dbReference type="STRING" id="871652.SAMN04515673_10642"/>
<evidence type="ECO:0000256" key="4">
    <source>
        <dbReference type="ARBA" id="ARBA00022741"/>
    </source>
</evidence>
<dbReference type="GO" id="GO:0016887">
    <property type="term" value="F:ATP hydrolysis activity"/>
    <property type="evidence" value="ECO:0007669"/>
    <property type="project" value="InterPro"/>
</dbReference>
<accession>A0A1I6DYC0</accession>
<keyword evidence="4" id="KW-0547">Nucleotide-binding</keyword>
<dbReference type="InterPro" id="IPR017871">
    <property type="entry name" value="ABC_transporter-like_CS"/>
</dbReference>
<dbReference type="PANTHER" id="PTHR42781:SF1">
    <property type="entry name" value="THIAMINE IMPORT ATP-BINDING PROTEIN THIQ"/>
    <property type="match status" value="1"/>
</dbReference>
<evidence type="ECO:0000313" key="9">
    <source>
        <dbReference type="EMBL" id="SFR10332.1"/>
    </source>
</evidence>
<evidence type="ECO:0000256" key="1">
    <source>
        <dbReference type="ARBA" id="ARBA00022448"/>
    </source>
</evidence>
<dbReference type="InterPro" id="IPR003439">
    <property type="entry name" value="ABC_transporter-like_ATP-bd"/>
</dbReference>
<name>A0A1I6DYC0_9RHOB</name>
<evidence type="ECO:0000256" key="2">
    <source>
        <dbReference type="ARBA" id="ARBA00022475"/>
    </source>
</evidence>
<dbReference type="AlphaFoldDB" id="A0A1I6DYC0"/>
<dbReference type="PROSITE" id="PS00211">
    <property type="entry name" value="ABC_TRANSPORTER_1"/>
    <property type="match status" value="1"/>
</dbReference>
<keyword evidence="5 9" id="KW-0067">ATP-binding</keyword>
<evidence type="ECO:0000256" key="7">
    <source>
        <dbReference type="ARBA" id="ARBA00023136"/>
    </source>
</evidence>
<organism evidence="9 10">
    <name type="scientific">Poseidonocella sedimentorum</name>
    <dbReference type="NCBI Taxonomy" id="871652"/>
    <lineage>
        <taxon>Bacteria</taxon>
        <taxon>Pseudomonadati</taxon>
        <taxon>Pseudomonadota</taxon>
        <taxon>Alphaproteobacteria</taxon>
        <taxon>Rhodobacterales</taxon>
        <taxon>Roseobacteraceae</taxon>
        <taxon>Poseidonocella</taxon>
    </lineage>
</organism>
<feature type="domain" description="ABC transporter" evidence="8">
    <location>
        <begin position="2"/>
        <end position="228"/>
    </location>
</feature>
<dbReference type="InterPro" id="IPR050093">
    <property type="entry name" value="ABC_SmlMolc_Importer"/>
</dbReference>
<protein>
    <submittedName>
        <fullName evidence="9">Thiamine transport system ATP-binding protein</fullName>
    </submittedName>
</protein>
<keyword evidence="10" id="KW-1185">Reference proteome</keyword>
<reference evidence="9 10" key="1">
    <citation type="submission" date="2016-10" db="EMBL/GenBank/DDBJ databases">
        <authorList>
            <person name="de Groot N.N."/>
        </authorList>
    </citation>
    <scope>NUCLEOTIDE SEQUENCE [LARGE SCALE GENOMIC DNA]</scope>
    <source>
        <strain evidence="10">KMM 9023,NRIC 0796,JCM 17311,KCTC 23692</strain>
    </source>
</reference>
<keyword evidence="7" id="KW-0472">Membrane</keyword>
<dbReference type="Pfam" id="PF00005">
    <property type="entry name" value="ABC_tran"/>
    <property type="match status" value="1"/>
</dbReference>
<proteinExistence type="predicted"/>
<dbReference type="Gene3D" id="3.40.50.300">
    <property type="entry name" value="P-loop containing nucleotide triphosphate hydrolases"/>
    <property type="match status" value="1"/>
</dbReference>
<evidence type="ECO:0000256" key="6">
    <source>
        <dbReference type="ARBA" id="ARBA00022967"/>
    </source>
</evidence>
<keyword evidence="1" id="KW-0813">Transport</keyword>
<evidence type="ECO:0000256" key="3">
    <source>
        <dbReference type="ARBA" id="ARBA00022519"/>
    </source>
</evidence>
<sequence length="231" mass="24140">MLTLENTRVEMEGFALAADLTLAPRGITAVIGPSGAGKSTLLNLIAGFTPPTRGRLLWDGAEITAAPPAERPVAMIFQDNNLFPHLSAADNAALALTHRRPNANDRARVAAALARVGLAGLEGRKPGQISGGQQSRVALARVLLQRKPLILLDEPFAALGPALRADMLGAVREVAAEIGAGVLMVTHDARDAERADQVITVIDGRATPPRPAAELFADPPPELAAYLGDHG</sequence>
<evidence type="ECO:0000256" key="5">
    <source>
        <dbReference type="ARBA" id="ARBA00022840"/>
    </source>
</evidence>
<evidence type="ECO:0000259" key="8">
    <source>
        <dbReference type="PROSITE" id="PS50893"/>
    </source>
</evidence>
<dbReference type="EMBL" id="FOYI01000006">
    <property type="protein sequence ID" value="SFR10332.1"/>
    <property type="molecule type" value="Genomic_DNA"/>
</dbReference>
<evidence type="ECO:0000313" key="10">
    <source>
        <dbReference type="Proteomes" id="UP000199302"/>
    </source>
</evidence>
<dbReference type="OrthoDB" id="9802264at2"/>
<dbReference type="InterPro" id="IPR003593">
    <property type="entry name" value="AAA+_ATPase"/>
</dbReference>
<dbReference type="SMART" id="SM00382">
    <property type="entry name" value="AAA"/>
    <property type="match status" value="1"/>
</dbReference>